<gene>
    <name evidence="1" type="ORF">POREN0001_1133</name>
</gene>
<dbReference type="Proteomes" id="UP000004295">
    <property type="component" value="Unassembled WGS sequence"/>
</dbReference>
<protein>
    <submittedName>
        <fullName evidence="1">Uncharacterized protein</fullName>
    </submittedName>
</protein>
<proteinExistence type="predicted"/>
<sequence>MINYYICPQYKTQERCAFLAESAGVSCQYADYEKVSTECRL</sequence>
<evidence type="ECO:0000313" key="1">
    <source>
        <dbReference type="EMBL" id="EEN83534.1"/>
    </source>
</evidence>
<accession>C3J7P4</accession>
<dbReference type="AlphaFoldDB" id="C3J7P4"/>
<dbReference type="STRING" id="553175.POREN0001_1133"/>
<organism evidence="1 2">
    <name type="scientific">Porphyromonas endodontalis (strain ATCC 35406 / DSM 24491 / JCM 8526 / CCUG 16442 / BCRC 14492 / NCTC 13058 / HG 370)</name>
    <name type="common">Bacteroides endodontalis</name>
    <dbReference type="NCBI Taxonomy" id="553175"/>
    <lineage>
        <taxon>Bacteria</taxon>
        <taxon>Pseudomonadati</taxon>
        <taxon>Bacteroidota</taxon>
        <taxon>Bacteroidia</taxon>
        <taxon>Bacteroidales</taxon>
        <taxon>Porphyromonadaceae</taxon>
        <taxon>Porphyromonas</taxon>
    </lineage>
</organism>
<dbReference type="EMBL" id="ACNN01000005">
    <property type="protein sequence ID" value="EEN83534.1"/>
    <property type="molecule type" value="Genomic_DNA"/>
</dbReference>
<evidence type="ECO:0000313" key="2">
    <source>
        <dbReference type="Proteomes" id="UP000004295"/>
    </source>
</evidence>
<keyword evidence="2" id="KW-1185">Reference proteome</keyword>
<reference evidence="1 2" key="1">
    <citation type="submission" date="2009-04" db="EMBL/GenBank/DDBJ databases">
        <authorList>
            <person name="Sebastian Y."/>
            <person name="Madupu R."/>
            <person name="Durkin A.S."/>
            <person name="Torralba M."/>
            <person name="Methe B."/>
            <person name="Sutton G.G."/>
            <person name="Strausberg R.L."/>
            <person name="Nelson K.E."/>
        </authorList>
    </citation>
    <scope>NUCLEOTIDE SEQUENCE [LARGE SCALE GENOMIC DNA]</scope>
    <source>
        <strain evidence="2">ATCC 35406 / BCRC 14492 / JCM 8526 / NCTC 13058 / HG 370</strain>
    </source>
</reference>
<comment type="caution">
    <text evidence="1">The sequence shown here is derived from an EMBL/GenBank/DDBJ whole genome shotgun (WGS) entry which is preliminary data.</text>
</comment>
<name>C3J7P4_POREA</name>